<keyword evidence="3" id="KW-1185">Reference proteome</keyword>
<protein>
    <submittedName>
        <fullName evidence="2">Uncharacterized protein</fullName>
    </submittedName>
</protein>
<proteinExistence type="predicted"/>
<gene>
    <name evidence="2" type="ORF">DFP72DRAFT_853932</name>
</gene>
<evidence type="ECO:0000256" key="1">
    <source>
        <dbReference type="SAM" id="MobiDB-lite"/>
    </source>
</evidence>
<evidence type="ECO:0000313" key="3">
    <source>
        <dbReference type="Proteomes" id="UP000521943"/>
    </source>
</evidence>
<organism evidence="2 3">
    <name type="scientific">Ephemerocybe angulata</name>
    <dbReference type="NCBI Taxonomy" id="980116"/>
    <lineage>
        <taxon>Eukaryota</taxon>
        <taxon>Fungi</taxon>
        <taxon>Dikarya</taxon>
        <taxon>Basidiomycota</taxon>
        <taxon>Agaricomycotina</taxon>
        <taxon>Agaricomycetes</taxon>
        <taxon>Agaricomycetidae</taxon>
        <taxon>Agaricales</taxon>
        <taxon>Agaricineae</taxon>
        <taxon>Psathyrellaceae</taxon>
        <taxon>Ephemerocybe</taxon>
    </lineage>
</organism>
<dbReference type="OrthoDB" id="8023605at2759"/>
<dbReference type="AlphaFoldDB" id="A0A8H6HKM9"/>
<dbReference type="EMBL" id="JACGCI010000076">
    <property type="protein sequence ID" value="KAF6747927.1"/>
    <property type="molecule type" value="Genomic_DNA"/>
</dbReference>
<accession>A0A8H6HKM9</accession>
<evidence type="ECO:0000313" key="2">
    <source>
        <dbReference type="EMBL" id="KAF6747927.1"/>
    </source>
</evidence>
<reference evidence="2 3" key="1">
    <citation type="submission" date="2020-07" db="EMBL/GenBank/DDBJ databases">
        <title>Comparative genomics of pyrophilous fungi reveals a link between fire events and developmental genes.</title>
        <authorList>
            <consortium name="DOE Joint Genome Institute"/>
            <person name="Steindorff A.S."/>
            <person name="Carver A."/>
            <person name="Calhoun S."/>
            <person name="Stillman K."/>
            <person name="Liu H."/>
            <person name="Lipzen A."/>
            <person name="Pangilinan J."/>
            <person name="Labutti K."/>
            <person name="Bruns T.D."/>
            <person name="Grigoriev I.V."/>
        </authorList>
    </citation>
    <scope>NUCLEOTIDE SEQUENCE [LARGE SCALE GENOMIC DNA]</scope>
    <source>
        <strain evidence="2 3">CBS 144469</strain>
    </source>
</reference>
<name>A0A8H6HKM9_9AGAR</name>
<feature type="region of interest" description="Disordered" evidence="1">
    <location>
        <begin position="434"/>
        <end position="487"/>
    </location>
</feature>
<dbReference type="Proteomes" id="UP000521943">
    <property type="component" value="Unassembled WGS sequence"/>
</dbReference>
<feature type="compositionally biased region" description="Gly residues" evidence="1">
    <location>
        <begin position="461"/>
        <end position="485"/>
    </location>
</feature>
<comment type="caution">
    <text evidence="2">The sequence shown here is derived from an EMBL/GenBank/DDBJ whole genome shotgun (WGS) entry which is preliminary data.</text>
</comment>
<sequence>MRECTGFSPFYAVHGVKSLLLFDILHATFIFPNVCTQVSEDQLFAMRAQQLEQCNEDLATLHDCVLASCFASIDSFIQKHQHSIVEHDFSPGDLIFILNKKVEPDLGRKAKPGYYGPMAVSHAAPAVLIDLQRSMEGYLKSINIMEIIGVEDEVKGEATRDSSKLSSRPLRCASAILLLLSSLSSFAPPHSPIKSPLSYKFSAPTHPLPLKSISQLLVTNTPLFRQTLLALAISQLLSPTHPQPSKFVSTGPNPMPVISDALTQLLGYITGWLLTFVILFAYDEQWPPWILDAFKLSLQDWRQEHPNRRDESRFYQTIGSWLLYCFDGWVGKSLFCVAPQALPGDRSHIHSAPDFTVKTVHTSSQPEIMVLFVEVKDDLCITAGRVVSKDLDGDGGMVVHLLFTTTKCVRDLETVAKDFNASRSNSEEELWQFLNNKHTPPPNGNPDGNSRRGWGRCGRAENGGGRNGSSANGGGSGGGSSGEGGSPVQAIRLTQNERKTWQIFLGPELFHEEEGDLEDEDEHEQKDMYKQMDVLKQKDGTEDAGEDVKLVGDRESSLVIFRLFNTIYYITNDTLIDCSVWEKNTVERLRLQEFDTPAGLNPLVVIRFQDSNTHPPAEVELIINFGKTLMREGYCCMASNVHKLANIFLAGQLILSLSFAPTSSSLEHSPGSYNLLKHFADECHKNDIDESVIILQGIVQCNLLRMINDKNSKGPLGSKSRTRGLGR</sequence>